<keyword evidence="3" id="KW-1185">Reference proteome</keyword>
<gene>
    <name evidence="2" type="ORF">KGQ19_04165</name>
</gene>
<dbReference type="EMBL" id="JAAFYZ010000009">
    <property type="protein sequence ID" value="MBS2546056.1"/>
    <property type="molecule type" value="Genomic_DNA"/>
</dbReference>
<reference evidence="2 3" key="1">
    <citation type="submission" date="2020-02" db="EMBL/GenBank/DDBJ databases">
        <title>Acidophilic actinobacteria isolated from forest soil.</title>
        <authorList>
            <person name="Golinska P."/>
        </authorList>
    </citation>
    <scope>NUCLEOTIDE SEQUENCE [LARGE SCALE GENOMIC DNA]</scope>
    <source>
        <strain evidence="2 3">NL8</strain>
    </source>
</reference>
<name>A0ABS5KK85_9ACTN</name>
<dbReference type="Proteomes" id="UP000730482">
    <property type="component" value="Unassembled WGS sequence"/>
</dbReference>
<evidence type="ECO:0000259" key="1">
    <source>
        <dbReference type="Pfam" id="PF21806"/>
    </source>
</evidence>
<evidence type="ECO:0000313" key="3">
    <source>
        <dbReference type="Proteomes" id="UP000730482"/>
    </source>
</evidence>
<evidence type="ECO:0000313" key="2">
    <source>
        <dbReference type="EMBL" id="MBS2546056.1"/>
    </source>
</evidence>
<sequence>MAVATSFDELMASVQRSAVHLEMRDGYTRSSEAFIAWRGGYRGAPTNAPSQDWRELVRTTTARGVKIQRARIVSEPLSDFVQFEYDITAEHNAAAGEQVRWLARRDASDLMLPGNDLWIFDDRVVQFLHFAGDGTYLDSTYDDDARLVKVCSDSFAAVWARATPHENYRPTD</sequence>
<dbReference type="InterPro" id="IPR049244">
    <property type="entry name" value="DUF6879"/>
</dbReference>
<dbReference type="RefSeq" id="WP_212007714.1">
    <property type="nucleotide sequence ID" value="NZ_JAAFYZ010000009.1"/>
</dbReference>
<feature type="domain" description="DUF6879" evidence="1">
    <location>
        <begin position="6"/>
        <end position="169"/>
    </location>
</feature>
<accession>A0ABS5KK85</accession>
<proteinExistence type="predicted"/>
<dbReference type="Pfam" id="PF21806">
    <property type="entry name" value="DUF6879"/>
    <property type="match status" value="1"/>
</dbReference>
<protein>
    <recommendedName>
        <fullName evidence="1">DUF6879 domain-containing protein</fullName>
    </recommendedName>
</protein>
<comment type="caution">
    <text evidence="2">The sequence shown here is derived from an EMBL/GenBank/DDBJ whole genome shotgun (WGS) entry which is preliminary data.</text>
</comment>
<organism evidence="2 3">
    <name type="scientific">Catenulispora pinistramenti</name>
    <dbReference type="NCBI Taxonomy" id="2705254"/>
    <lineage>
        <taxon>Bacteria</taxon>
        <taxon>Bacillati</taxon>
        <taxon>Actinomycetota</taxon>
        <taxon>Actinomycetes</taxon>
        <taxon>Catenulisporales</taxon>
        <taxon>Catenulisporaceae</taxon>
        <taxon>Catenulispora</taxon>
    </lineage>
</organism>